<keyword evidence="4" id="KW-1133">Transmembrane helix</keyword>
<feature type="transmembrane region" description="Helical" evidence="4">
    <location>
        <begin position="98"/>
        <end position="126"/>
    </location>
</feature>
<organism evidence="6 7">
    <name type="scientific">Rhodanobacter hydrolyticus</name>
    <dbReference type="NCBI Taxonomy" id="2250595"/>
    <lineage>
        <taxon>Bacteria</taxon>
        <taxon>Pseudomonadati</taxon>
        <taxon>Pseudomonadota</taxon>
        <taxon>Gammaproteobacteria</taxon>
        <taxon>Lysobacterales</taxon>
        <taxon>Rhodanobacteraceae</taxon>
        <taxon>Rhodanobacter</taxon>
    </lineage>
</organism>
<comment type="catalytic activity">
    <reaction evidence="3">
        <text>di-trans,octa-cis-undecaprenyl diphosphate + H2O = di-trans,octa-cis-undecaprenyl phosphate + phosphate + H(+)</text>
        <dbReference type="Rhea" id="RHEA:28094"/>
        <dbReference type="ChEBI" id="CHEBI:15377"/>
        <dbReference type="ChEBI" id="CHEBI:15378"/>
        <dbReference type="ChEBI" id="CHEBI:43474"/>
        <dbReference type="ChEBI" id="CHEBI:58405"/>
        <dbReference type="ChEBI" id="CHEBI:60392"/>
        <dbReference type="EC" id="3.6.1.27"/>
    </reaction>
</comment>
<dbReference type="CDD" id="cd03392">
    <property type="entry name" value="PAP2_like_2"/>
    <property type="match status" value="1"/>
</dbReference>
<keyword evidence="4" id="KW-0472">Membrane</keyword>
<keyword evidence="4" id="KW-0812">Transmembrane</keyword>
<reference evidence="6 7" key="1">
    <citation type="submission" date="2020-10" db="EMBL/GenBank/DDBJ databases">
        <title>Phylogeny of dyella-like bacteria.</title>
        <authorList>
            <person name="Fu J."/>
        </authorList>
    </citation>
    <scope>NUCLEOTIDE SEQUENCE [LARGE SCALE GENOMIC DNA]</scope>
    <source>
        <strain evidence="6 7">KACC 19113</strain>
    </source>
</reference>
<protein>
    <recommendedName>
        <fullName evidence="1">undecaprenyl-diphosphate phosphatase</fullName>
        <ecNumber evidence="1">3.6.1.27</ecNumber>
    </recommendedName>
    <alternativeName>
        <fullName evidence="2">Undecaprenyl pyrophosphate phosphatase</fullName>
    </alternativeName>
</protein>
<dbReference type="EMBL" id="JADIKK010000008">
    <property type="protein sequence ID" value="MFK2876612.1"/>
    <property type="molecule type" value="Genomic_DNA"/>
</dbReference>
<sequence length="259" mass="28457">MESLPHWIGQHALALWATVLILALLAGDLLWRLERRRKLAATGRNDYLSLQPRTATILLMLFGALFVSLSWAVWTHTALTGFDAELAQALRAQLPPEVLGMVALVTNIGDPMLLMAAGAAVALLLARKRSWRLFVPWCVALGGTAACGELAKRFVKRVRPFDGHGFVVGNGYSFPSGHAMMSMVFFGMLAYLLLRQFRPPRHRATVATAVALITIVGISRVMLQAHYLSDVLAGYALAAFWLVLSVSLAERLRRNTRAP</sequence>
<feature type="transmembrane region" description="Helical" evidence="4">
    <location>
        <begin position="12"/>
        <end position="33"/>
    </location>
</feature>
<evidence type="ECO:0000256" key="4">
    <source>
        <dbReference type="SAM" id="Phobius"/>
    </source>
</evidence>
<dbReference type="SUPFAM" id="SSF48317">
    <property type="entry name" value="Acid phosphatase/Vanadium-dependent haloperoxidase"/>
    <property type="match status" value="1"/>
</dbReference>
<dbReference type="SMART" id="SM00014">
    <property type="entry name" value="acidPPc"/>
    <property type="match status" value="1"/>
</dbReference>
<dbReference type="InterPro" id="IPR000326">
    <property type="entry name" value="PAP2/HPO"/>
</dbReference>
<evidence type="ECO:0000256" key="3">
    <source>
        <dbReference type="ARBA" id="ARBA00047594"/>
    </source>
</evidence>
<feature type="transmembrane region" description="Helical" evidence="4">
    <location>
        <begin position="231"/>
        <end position="249"/>
    </location>
</feature>
<feature type="domain" description="Phosphatidic acid phosphatase type 2/haloperoxidase" evidence="5">
    <location>
        <begin position="131"/>
        <end position="246"/>
    </location>
</feature>
<name>A0ABW8J2T8_9GAMM</name>
<dbReference type="EC" id="3.6.1.27" evidence="1"/>
<accession>A0ABW8J2T8</accession>
<dbReference type="InterPro" id="IPR036938">
    <property type="entry name" value="PAP2/HPO_sf"/>
</dbReference>
<proteinExistence type="predicted"/>
<dbReference type="Pfam" id="PF01569">
    <property type="entry name" value="PAP2"/>
    <property type="match status" value="1"/>
</dbReference>
<evidence type="ECO:0000256" key="1">
    <source>
        <dbReference type="ARBA" id="ARBA00012374"/>
    </source>
</evidence>
<feature type="transmembrane region" description="Helical" evidence="4">
    <location>
        <begin position="171"/>
        <end position="194"/>
    </location>
</feature>
<evidence type="ECO:0000313" key="7">
    <source>
        <dbReference type="Proteomes" id="UP001620339"/>
    </source>
</evidence>
<feature type="transmembrane region" description="Helical" evidence="4">
    <location>
        <begin position="133"/>
        <end position="151"/>
    </location>
</feature>
<gene>
    <name evidence="6" type="ORF">ISP25_05980</name>
</gene>
<dbReference type="PANTHER" id="PTHR14969:SF13">
    <property type="entry name" value="AT30094P"/>
    <property type="match status" value="1"/>
</dbReference>
<evidence type="ECO:0000259" key="5">
    <source>
        <dbReference type="SMART" id="SM00014"/>
    </source>
</evidence>
<dbReference type="PANTHER" id="PTHR14969">
    <property type="entry name" value="SPHINGOSINE-1-PHOSPHATE PHOSPHOHYDROLASE"/>
    <property type="match status" value="1"/>
</dbReference>
<evidence type="ECO:0000313" key="6">
    <source>
        <dbReference type="EMBL" id="MFK2876612.1"/>
    </source>
</evidence>
<dbReference type="Gene3D" id="1.20.144.10">
    <property type="entry name" value="Phosphatidic acid phosphatase type 2/haloperoxidase"/>
    <property type="match status" value="1"/>
</dbReference>
<dbReference type="Proteomes" id="UP001620339">
    <property type="component" value="Unassembled WGS sequence"/>
</dbReference>
<evidence type="ECO:0000256" key="2">
    <source>
        <dbReference type="ARBA" id="ARBA00032707"/>
    </source>
</evidence>
<feature type="transmembrane region" description="Helical" evidence="4">
    <location>
        <begin position="206"/>
        <end position="225"/>
    </location>
</feature>
<keyword evidence="7" id="KW-1185">Reference proteome</keyword>
<feature type="transmembrane region" description="Helical" evidence="4">
    <location>
        <begin position="54"/>
        <end position="74"/>
    </location>
</feature>
<dbReference type="RefSeq" id="WP_404612433.1">
    <property type="nucleotide sequence ID" value="NZ_JADIKK010000008.1"/>
</dbReference>
<comment type="caution">
    <text evidence="6">The sequence shown here is derived from an EMBL/GenBank/DDBJ whole genome shotgun (WGS) entry which is preliminary data.</text>
</comment>